<feature type="transmembrane region" description="Helical" evidence="6">
    <location>
        <begin position="222"/>
        <end position="244"/>
    </location>
</feature>
<feature type="transmembrane region" description="Helical" evidence="6">
    <location>
        <begin position="107"/>
        <end position="128"/>
    </location>
</feature>
<dbReference type="Pfam" id="PF07690">
    <property type="entry name" value="MFS_1"/>
    <property type="match status" value="1"/>
</dbReference>
<keyword evidence="9" id="KW-1185">Reference proteome</keyword>
<feature type="transmembrane region" description="Helical" evidence="6">
    <location>
        <begin position="54"/>
        <end position="75"/>
    </location>
</feature>
<dbReference type="InterPro" id="IPR050189">
    <property type="entry name" value="MFS_Efflux_Transporters"/>
</dbReference>
<dbReference type="PANTHER" id="PTHR43124:SF3">
    <property type="entry name" value="CHLORAMPHENICOL EFFLUX PUMP RV0191"/>
    <property type="match status" value="1"/>
</dbReference>
<sequence>MNQPRILAFTGYQKFLIAILALLQFTVILDFMVLSPLGDILMKTLNMTPSGFGLVVSSYAFSAGASGILAAGFADKYDRKKLLLFFYVGFIAGTFFCAMANSFEMLLAARIITGLFGGVIGSISMAIVADLFAINQRGRVMGFIQMAFAASQVLGIPIGLYFANLWGWHAVFLMIVLLAILIGIAVLLRMQPVTKHLALQSDDNAFRHLWNALANKTYQTGYLAVAFLSIGGFMLMPFGSAYLINNIHLQQAQLPLIFLVSGLSSIIIMPVIGRLSDRVNKFWLFTGGSMLAIVMVIIYTNIPPIPLWEVAVINVIMFMGIMSRMIPANILSSGLPDMKDRGAYMSITSSLQQMAGGVAAVGAGLIVTQAGKSSPLAHYNVLGYVVSIAFLACIYFVYRMNELVTKRSREASIVVSTEPADSPPLVITD</sequence>
<feature type="transmembrane region" description="Helical" evidence="6">
    <location>
        <begin position="282"/>
        <end position="299"/>
    </location>
</feature>
<dbReference type="Gene3D" id="1.20.1250.20">
    <property type="entry name" value="MFS general substrate transporter like domains"/>
    <property type="match status" value="1"/>
</dbReference>
<dbReference type="RefSeq" id="WP_207328034.1">
    <property type="nucleotide sequence ID" value="NZ_JAFMYW010000001.1"/>
</dbReference>
<evidence type="ECO:0000256" key="2">
    <source>
        <dbReference type="ARBA" id="ARBA00022475"/>
    </source>
</evidence>
<keyword evidence="2" id="KW-1003">Cell membrane</keyword>
<dbReference type="CDD" id="cd17324">
    <property type="entry name" value="MFS_NepI_like"/>
    <property type="match status" value="1"/>
</dbReference>
<keyword evidence="3 6" id="KW-0812">Transmembrane</keyword>
<dbReference type="InterPro" id="IPR011701">
    <property type="entry name" value="MFS"/>
</dbReference>
<keyword evidence="4 6" id="KW-1133">Transmembrane helix</keyword>
<dbReference type="Proteomes" id="UP000664628">
    <property type="component" value="Unassembled WGS sequence"/>
</dbReference>
<feature type="domain" description="Major facilitator superfamily (MFS) profile" evidence="7">
    <location>
        <begin position="16"/>
        <end position="404"/>
    </location>
</feature>
<comment type="caution">
    <text evidence="8">The sequence shown here is derived from an EMBL/GenBank/DDBJ whole genome shotgun (WGS) entry which is preliminary data.</text>
</comment>
<evidence type="ECO:0000259" key="7">
    <source>
        <dbReference type="PROSITE" id="PS50850"/>
    </source>
</evidence>
<organism evidence="8 9">
    <name type="scientific">Fibrella forsythiae</name>
    <dbReference type="NCBI Taxonomy" id="2817061"/>
    <lineage>
        <taxon>Bacteria</taxon>
        <taxon>Pseudomonadati</taxon>
        <taxon>Bacteroidota</taxon>
        <taxon>Cytophagia</taxon>
        <taxon>Cytophagales</taxon>
        <taxon>Spirosomataceae</taxon>
        <taxon>Fibrella</taxon>
    </lineage>
</organism>
<dbReference type="InterPro" id="IPR036259">
    <property type="entry name" value="MFS_trans_sf"/>
</dbReference>
<proteinExistence type="predicted"/>
<evidence type="ECO:0000256" key="6">
    <source>
        <dbReference type="SAM" id="Phobius"/>
    </source>
</evidence>
<dbReference type="EMBL" id="JAFMYW010000001">
    <property type="protein sequence ID" value="MBO0948119.1"/>
    <property type="molecule type" value="Genomic_DNA"/>
</dbReference>
<accession>A0ABS3JFQ5</accession>
<evidence type="ECO:0000313" key="9">
    <source>
        <dbReference type="Proteomes" id="UP000664628"/>
    </source>
</evidence>
<dbReference type="PROSITE" id="PS50850">
    <property type="entry name" value="MFS"/>
    <property type="match status" value="1"/>
</dbReference>
<feature type="transmembrane region" description="Helical" evidence="6">
    <location>
        <begin position="379"/>
        <end position="398"/>
    </location>
</feature>
<comment type="subcellular location">
    <subcellularLocation>
        <location evidence="1">Cell membrane</location>
        <topology evidence="1">Multi-pass membrane protein</topology>
    </subcellularLocation>
</comment>
<feature type="transmembrane region" description="Helical" evidence="6">
    <location>
        <begin position="343"/>
        <end position="367"/>
    </location>
</feature>
<feature type="transmembrane region" description="Helical" evidence="6">
    <location>
        <begin position="82"/>
        <end position="101"/>
    </location>
</feature>
<evidence type="ECO:0000256" key="5">
    <source>
        <dbReference type="ARBA" id="ARBA00023136"/>
    </source>
</evidence>
<feature type="transmembrane region" description="Helical" evidence="6">
    <location>
        <begin position="256"/>
        <end position="275"/>
    </location>
</feature>
<evidence type="ECO:0000256" key="4">
    <source>
        <dbReference type="ARBA" id="ARBA00022989"/>
    </source>
</evidence>
<dbReference type="SUPFAM" id="SSF103473">
    <property type="entry name" value="MFS general substrate transporter"/>
    <property type="match status" value="1"/>
</dbReference>
<protein>
    <submittedName>
        <fullName evidence="8">MFS transporter</fullName>
    </submittedName>
</protein>
<evidence type="ECO:0000256" key="1">
    <source>
        <dbReference type="ARBA" id="ARBA00004651"/>
    </source>
</evidence>
<dbReference type="InterPro" id="IPR020846">
    <property type="entry name" value="MFS_dom"/>
</dbReference>
<reference evidence="8 9" key="1">
    <citation type="submission" date="2021-03" db="EMBL/GenBank/DDBJ databases">
        <title>Fibrella sp. HMF5405 genome sequencing and assembly.</title>
        <authorList>
            <person name="Kang H."/>
            <person name="Kim H."/>
            <person name="Bae S."/>
            <person name="Joh K."/>
        </authorList>
    </citation>
    <scope>NUCLEOTIDE SEQUENCE [LARGE SCALE GENOMIC DNA]</scope>
    <source>
        <strain evidence="8 9">HMF5405</strain>
    </source>
</reference>
<feature type="transmembrane region" description="Helical" evidence="6">
    <location>
        <begin position="140"/>
        <end position="162"/>
    </location>
</feature>
<name>A0ABS3JFQ5_9BACT</name>
<dbReference type="PANTHER" id="PTHR43124">
    <property type="entry name" value="PURINE EFFLUX PUMP PBUE"/>
    <property type="match status" value="1"/>
</dbReference>
<feature type="transmembrane region" description="Helical" evidence="6">
    <location>
        <begin position="305"/>
        <end position="322"/>
    </location>
</feature>
<keyword evidence="5 6" id="KW-0472">Membrane</keyword>
<evidence type="ECO:0000313" key="8">
    <source>
        <dbReference type="EMBL" id="MBO0948119.1"/>
    </source>
</evidence>
<evidence type="ECO:0000256" key="3">
    <source>
        <dbReference type="ARBA" id="ARBA00022692"/>
    </source>
</evidence>
<feature type="transmembrane region" description="Helical" evidence="6">
    <location>
        <begin position="12"/>
        <end position="34"/>
    </location>
</feature>
<feature type="transmembrane region" description="Helical" evidence="6">
    <location>
        <begin position="168"/>
        <end position="188"/>
    </location>
</feature>
<gene>
    <name evidence="8" type="ORF">J2I46_05960</name>
</gene>